<dbReference type="PATRIC" id="fig|449.7.peg.2055"/>
<evidence type="ECO:0000313" key="2">
    <source>
        <dbReference type="Proteomes" id="UP000032803"/>
    </source>
</evidence>
<protein>
    <submittedName>
        <fullName evidence="1">Uncharacterized protein</fullName>
    </submittedName>
</protein>
<proteinExistence type="predicted"/>
<name>A0A0A8UVN1_LEGHA</name>
<dbReference type="KEGG" id="lha:LHA_2093"/>
<dbReference type="AlphaFoldDB" id="A0A0A8UVN1"/>
<accession>A0A0A8UVN1</accession>
<organism evidence="1 2">
    <name type="scientific">Legionella hackeliae</name>
    <dbReference type="NCBI Taxonomy" id="449"/>
    <lineage>
        <taxon>Bacteria</taxon>
        <taxon>Pseudomonadati</taxon>
        <taxon>Pseudomonadota</taxon>
        <taxon>Gammaproteobacteria</taxon>
        <taxon>Legionellales</taxon>
        <taxon>Legionellaceae</taxon>
        <taxon>Legionella</taxon>
    </lineage>
</organism>
<dbReference type="STRING" id="449.LHA_2093"/>
<sequence length="294" mass="32728">MSELSHITLMDKAMFEKTEGHSASSQTVNHPPSTGSSSLLLQSYKKYKLLDEYTDASTIRIEDTLYQHVPVTNDPTTLKDGTNYLYIITESGETWFAPQFSGGQKLTHGGLIRKALGIEKGTPTPPVLSSGAIVKYDHEFFLNLASGHFVPDVPAYIPTVEILFDKLGKNYSLGVQVGYAHTHYKSLRVDSCAQSSFELTKNLKDFKLALLDYLHSDFNSETQAVAAKIFDSINVAGEVFDEENLPTFSEKELELLVQDEKLSTLVQHYKSYCPEAIAQRLPEDPNPKSSFSMT</sequence>
<dbReference type="EMBL" id="LN681225">
    <property type="protein sequence ID" value="CEK11117.1"/>
    <property type="molecule type" value="Genomic_DNA"/>
</dbReference>
<evidence type="ECO:0000313" key="1">
    <source>
        <dbReference type="EMBL" id="CEK11117.1"/>
    </source>
</evidence>
<gene>
    <name evidence="1" type="ORF">LHA_2093</name>
</gene>
<reference evidence="2" key="1">
    <citation type="submission" date="2014-09" db="EMBL/GenBank/DDBJ databases">
        <authorList>
            <person name="Gomez-Valero L."/>
        </authorList>
    </citation>
    <scope>NUCLEOTIDE SEQUENCE [LARGE SCALE GENOMIC DNA]</scope>
    <source>
        <strain evidence="2">ATCC35250</strain>
    </source>
</reference>
<dbReference type="Proteomes" id="UP000032803">
    <property type="component" value="Chromosome I"/>
</dbReference>
<dbReference type="HOGENOM" id="CLU_945920_0_0_6"/>
<keyword evidence="2" id="KW-1185">Reference proteome</keyword>